<dbReference type="Pfam" id="PF24626">
    <property type="entry name" value="SH3_Tf2-1"/>
    <property type="match status" value="1"/>
</dbReference>
<sequence length="362" mass="41727">MEAFIGGLPRSIEGNVTASKPQTLEEDHYLNSEVDGIRAALYVARSTLQISSFRKLEPIEPLQELAEQRHLIDSQGLHVDPVKIEAVKNWASPNTPTEIRQFLGLAGYYQRFIEVYCVHGPQKPSTYSSSERVKHETTPLARIARRCALIVRFTTILEGKMSLTVLRAINLSSRIVTLHSHLDSVQSLQSALGYSIRHEYGTYHPRKLIGKVTKKHPKNSNYHASIKATPFKALYGRRCRSPVYWTEVGDVQFTRPEIIHETTEKIVQIRQRLQAARDWKRSYANVRRRPLEFQVRDRVMLKVSPRKDVIRFGKRGKLNPRYIGPFKILEQISSVAYKLELPEELRNVHNTFHVSNLRKMII</sequence>
<reference evidence="2" key="1">
    <citation type="journal article" date="2022" name="Int. J. Mol. Sci.">
        <title>Draft Genome of Tanacetum Coccineum: Genomic Comparison of Closely Related Tanacetum-Family Plants.</title>
        <authorList>
            <person name="Yamashiro T."/>
            <person name="Shiraishi A."/>
            <person name="Nakayama K."/>
            <person name="Satake H."/>
        </authorList>
    </citation>
    <scope>NUCLEOTIDE SEQUENCE</scope>
</reference>
<proteinExistence type="predicted"/>
<name>A0ABQ5FWE7_9ASTR</name>
<dbReference type="SUPFAM" id="SSF56672">
    <property type="entry name" value="DNA/RNA polymerases"/>
    <property type="match status" value="1"/>
</dbReference>
<dbReference type="PANTHER" id="PTHR46148">
    <property type="entry name" value="CHROMO DOMAIN-CONTAINING PROTEIN"/>
    <property type="match status" value="1"/>
</dbReference>
<dbReference type="Gene3D" id="3.30.70.270">
    <property type="match status" value="1"/>
</dbReference>
<accession>A0ABQ5FWE7</accession>
<dbReference type="EMBL" id="BQNB010017785">
    <property type="protein sequence ID" value="GJT67193.1"/>
    <property type="molecule type" value="Genomic_DNA"/>
</dbReference>
<dbReference type="InterPro" id="IPR043502">
    <property type="entry name" value="DNA/RNA_pol_sf"/>
</dbReference>
<dbReference type="PANTHER" id="PTHR46148:SF59">
    <property type="entry name" value="NUCLEOTIDYLTRANSFERASE, RIBONUCLEASE H"/>
    <property type="match status" value="1"/>
</dbReference>
<gene>
    <name evidence="2" type="ORF">Tco_1018673</name>
</gene>
<evidence type="ECO:0000313" key="2">
    <source>
        <dbReference type="EMBL" id="GJT67193.1"/>
    </source>
</evidence>
<reference evidence="2" key="2">
    <citation type="submission" date="2022-01" db="EMBL/GenBank/DDBJ databases">
        <authorList>
            <person name="Yamashiro T."/>
            <person name="Shiraishi A."/>
            <person name="Satake H."/>
            <person name="Nakayama K."/>
        </authorList>
    </citation>
    <scope>NUCLEOTIDE SEQUENCE</scope>
</reference>
<protein>
    <recommendedName>
        <fullName evidence="1">Tf2-1-like SH3-like domain-containing protein</fullName>
    </recommendedName>
</protein>
<evidence type="ECO:0000259" key="1">
    <source>
        <dbReference type="Pfam" id="PF24626"/>
    </source>
</evidence>
<keyword evidence="3" id="KW-1185">Reference proteome</keyword>
<evidence type="ECO:0000313" key="3">
    <source>
        <dbReference type="Proteomes" id="UP001151760"/>
    </source>
</evidence>
<comment type="caution">
    <text evidence="2">The sequence shown here is derived from an EMBL/GenBank/DDBJ whole genome shotgun (WGS) entry which is preliminary data.</text>
</comment>
<dbReference type="Proteomes" id="UP001151760">
    <property type="component" value="Unassembled WGS sequence"/>
</dbReference>
<feature type="domain" description="Tf2-1-like SH3-like" evidence="1">
    <location>
        <begin position="297"/>
        <end position="360"/>
    </location>
</feature>
<dbReference type="InterPro" id="IPR043128">
    <property type="entry name" value="Rev_trsase/Diguanyl_cyclase"/>
</dbReference>
<organism evidence="2 3">
    <name type="scientific">Tanacetum coccineum</name>
    <dbReference type="NCBI Taxonomy" id="301880"/>
    <lineage>
        <taxon>Eukaryota</taxon>
        <taxon>Viridiplantae</taxon>
        <taxon>Streptophyta</taxon>
        <taxon>Embryophyta</taxon>
        <taxon>Tracheophyta</taxon>
        <taxon>Spermatophyta</taxon>
        <taxon>Magnoliopsida</taxon>
        <taxon>eudicotyledons</taxon>
        <taxon>Gunneridae</taxon>
        <taxon>Pentapetalae</taxon>
        <taxon>asterids</taxon>
        <taxon>campanulids</taxon>
        <taxon>Asterales</taxon>
        <taxon>Asteraceae</taxon>
        <taxon>Asteroideae</taxon>
        <taxon>Anthemideae</taxon>
        <taxon>Anthemidinae</taxon>
        <taxon>Tanacetum</taxon>
    </lineage>
</organism>
<dbReference type="InterPro" id="IPR056924">
    <property type="entry name" value="SH3_Tf2-1"/>
</dbReference>